<dbReference type="OrthoDB" id="9789463at2"/>
<dbReference type="AlphaFoldDB" id="A0A426VH23"/>
<comment type="function">
    <text evidence="1 9">Assembles around the rod to form the L-ring and probably protects the motor/basal body from shearing forces during rotation.</text>
</comment>
<dbReference type="PANTHER" id="PTHR34933">
    <property type="entry name" value="FLAGELLAR L-RING PROTEIN"/>
    <property type="match status" value="1"/>
</dbReference>
<keyword evidence="12" id="KW-1185">Reference proteome</keyword>
<comment type="subunit">
    <text evidence="4 9">The basal body constitutes a major portion of the flagellar organelle and consists of four rings (L,P,S, and M) mounted on a central rod.</text>
</comment>
<keyword evidence="11" id="KW-0282">Flagellum</keyword>
<protein>
    <recommendedName>
        <fullName evidence="9">Flagellar L-ring protein</fullName>
    </recommendedName>
    <alternativeName>
        <fullName evidence="9">Basal body L-ring protein</fullName>
    </alternativeName>
</protein>
<dbReference type="InterPro" id="IPR000527">
    <property type="entry name" value="Flag_Lring"/>
</dbReference>
<organism evidence="11 12">
    <name type="scientific">Aquabacterium soli</name>
    <dbReference type="NCBI Taxonomy" id="2493092"/>
    <lineage>
        <taxon>Bacteria</taxon>
        <taxon>Pseudomonadati</taxon>
        <taxon>Pseudomonadota</taxon>
        <taxon>Betaproteobacteria</taxon>
        <taxon>Burkholderiales</taxon>
        <taxon>Aquabacterium</taxon>
    </lineage>
</organism>
<dbReference type="HAMAP" id="MF_00415">
    <property type="entry name" value="FlgH"/>
    <property type="match status" value="1"/>
</dbReference>
<dbReference type="Pfam" id="PF02107">
    <property type="entry name" value="FlgH"/>
    <property type="match status" value="1"/>
</dbReference>
<evidence type="ECO:0000256" key="6">
    <source>
        <dbReference type="ARBA" id="ARBA00023136"/>
    </source>
</evidence>
<comment type="subcellular location">
    <subcellularLocation>
        <location evidence="9">Cell outer membrane</location>
        <topology evidence="9">Lipid-anchor</topology>
    </subcellularLocation>
    <subcellularLocation>
        <location evidence="9">Bacterial flagellum basal body</location>
    </subcellularLocation>
    <subcellularLocation>
        <location evidence="2">Membrane</location>
    </subcellularLocation>
</comment>
<keyword evidence="11" id="KW-0966">Cell projection</keyword>
<evidence type="ECO:0000256" key="7">
    <source>
        <dbReference type="ARBA" id="ARBA00023143"/>
    </source>
</evidence>
<keyword evidence="8 9" id="KW-0998">Cell outer membrane</keyword>
<dbReference type="GO" id="GO:0003774">
    <property type="term" value="F:cytoskeletal motor activity"/>
    <property type="evidence" value="ECO:0007669"/>
    <property type="project" value="InterPro"/>
</dbReference>
<name>A0A426VH23_9BURK</name>
<feature type="signal peptide" evidence="10">
    <location>
        <begin position="1"/>
        <end position="22"/>
    </location>
</feature>
<evidence type="ECO:0000256" key="3">
    <source>
        <dbReference type="ARBA" id="ARBA00006929"/>
    </source>
</evidence>
<evidence type="ECO:0000256" key="9">
    <source>
        <dbReference type="HAMAP-Rule" id="MF_00415"/>
    </source>
</evidence>
<feature type="chain" id="PRO_5019528334" description="Flagellar L-ring protein" evidence="10">
    <location>
        <begin position="23"/>
        <end position="224"/>
    </location>
</feature>
<gene>
    <name evidence="9" type="primary">flgH</name>
    <name evidence="11" type="ORF">EIP75_03580</name>
</gene>
<dbReference type="EMBL" id="RSED01000002">
    <property type="protein sequence ID" value="RRS06030.1"/>
    <property type="molecule type" value="Genomic_DNA"/>
</dbReference>
<keyword evidence="5 9" id="KW-0732">Signal</keyword>
<evidence type="ECO:0000313" key="12">
    <source>
        <dbReference type="Proteomes" id="UP000269265"/>
    </source>
</evidence>
<evidence type="ECO:0000256" key="1">
    <source>
        <dbReference type="ARBA" id="ARBA00002591"/>
    </source>
</evidence>
<dbReference type="GO" id="GO:0071973">
    <property type="term" value="P:bacterial-type flagellum-dependent cell motility"/>
    <property type="evidence" value="ECO:0007669"/>
    <property type="project" value="InterPro"/>
</dbReference>
<dbReference type="Proteomes" id="UP000269265">
    <property type="component" value="Unassembled WGS sequence"/>
</dbReference>
<evidence type="ECO:0000256" key="5">
    <source>
        <dbReference type="ARBA" id="ARBA00022729"/>
    </source>
</evidence>
<evidence type="ECO:0000256" key="2">
    <source>
        <dbReference type="ARBA" id="ARBA00004370"/>
    </source>
</evidence>
<keyword evidence="11" id="KW-0969">Cilium</keyword>
<keyword evidence="7 9" id="KW-0975">Bacterial flagellum</keyword>
<evidence type="ECO:0000313" key="11">
    <source>
        <dbReference type="EMBL" id="RRS06030.1"/>
    </source>
</evidence>
<comment type="similarity">
    <text evidence="3 9">Belongs to the FlgH family.</text>
</comment>
<evidence type="ECO:0000256" key="4">
    <source>
        <dbReference type="ARBA" id="ARBA00011439"/>
    </source>
</evidence>
<keyword evidence="9" id="KW-0449">Lipoprotein</keyword>
<dbReference type="PANTHER" id="PTHR34933:SF3">
    <property type="entry name" value="FLAGELLAR L-RING PROTEIN"/>
    <property type="match status" value="1"/>
</dbReference>
<evidence type="ECO:0000256" key="8">
    <source>
        <dbReference type="ARBA" id="ARBA00023237"/>
    </source>
</evidence>
<keyword evidence="6 9" id="KW-0472">Membrane</keyword>
<dbReference type="PROSITE" id="PS51257">
    <property type="entry name" value="PROKAR_LIPOPROTEIN"/>
    <property type="match status" value="1"/>
</dbReference>
<dbReference type="GO" id="GO:0009279">
    <property type="term" value="C:cell outer membrane"/>
    <property type="evidence" value="ECO:0007669"/>
    <property type="project" value="UniProtKB-SubCell"/>
</dbReference>
<sequence length="224" mass="23341">MSPTARVVGGAALAALMTGCMATAPKVEVIEPTQVRPVAVVPPATNSGSLFANVAYRPLYETPRARQVGDIVTINIVERITAKQESTSSIDKTGTISGSVSAFPFLKAPTLAKLNANGTSNNSFDGKGSTESNNTFTGNITASVIEVLPNGHLIVAGEKQIGVNHNVDVLRFSGQIDPITILPGNVVSSATVANVRVEQRGRGAQAESQGIGWLARFFLSLSPI</sequence>
<evidence type="ECO:0000256" key="10">
    <source>
        <dbReference type="SAM" id="SignalP"/>
    </source>
</evidence>
<dbReference type="PRINTS" id="PR01008">
    <property type="entry name" value="FLGLRINGFLGH"/>
</dbReference>
<reference evidence="11 12" key="1">
    <citation type="submission" date="2018-12" db="EMBL/GenBank/DDBJ databases">
        <title>The whole draft genome of Aquabacterium sp. SJQ9.</title>
        <authorList>
            <person name="Sun L."/>
            <person name="Gao X."/>
            <person name="Chen W."/>
            <person name="Huang K."/>
        </authorList>
    </citation>
    <scope>NUCLEOTIDE SEQUENCE [LARGE SCALE GENOMIC DNA]</scope>
    <source>
        <strain evidence="11 12">SJQ9</strain>
    </source>
</reference>
<accession>A0A426VH23</accession>
<dbReference type="GO" id="GO:0009427">
    <property type="term" value="C:bacterial-type flagellum basal body, distal rod, L ring"/>
    <property type="evidence" value="ECO:0007669"/>
    <property type="project" value="InterPro"/>
</dbReference>
<proteinExistence type="inferred from homology"/>
<comment type="caution">
    <text evidence="11">The sequence shown here is derived from an EMBL/GenBank/DDBJ whole genome shotgun (WGS) entry which is preliminary data.</text>
</comment>